<keyword evidence="3" id="KW-1185">Reference proteome</keyword>
<evidence type="ECO:0000256" key="1">
    <source>
        <dbReference type="SAM" id="MobiDB-lite"/>
    </source>
</evidence>
<proteinExistence type="predicted"/>
<sequence>MYNEIILRVVRAVLGRFPAKFAPTFKQSAFHRSLRLHYFRGGPRPGQRDVAEEKLVMVQQYWQQNWCANTAAQHCRLRVNTNSRTLENRHGGVYMVKPDRVRLLSISLSASEPVDSMECLVDCRDMTVPEHESVTNRQRSRSRSGKESRKDVETLLLARARRLERHRHVSSDK</sequence>
<dbReference type="AlphaFoldDB" id="A0A8R1E673"/>
<dbReference type="EnsemblMetazoa" id="CJA23062a.1">
    <property type="protein sequence ID" value="CJA23062a.1"/>
    <property type="gene ID" value="WBGene00178634"/>
</dbReference>
<dbReference type="Proteomes" id="UP000005237">
    <property type="component" value="Unassembled WGS sequence"/>
</dbReference>
<accession>A0A8R1E673</accession>
<name>A0A8R1E673_CAEJA</name>
<protein>
    <submittedName>
        <fullName evidence="2">Uncharacterized protein</fullName>
    </submittedName>
</protein>
<reference evidence="2" key="2">
    <citation type="submission" date="2022-06" db="UniProtKB">
        <authorList>
            <consortium name="EnsemblMetazoa"/>
        </authorList>
    </citation>
    <scope>IDENTIFICATION</scope>
    <source>
        <strain evidence="2">DF5081</strain>
    </source>
</reference>
<organism evidence="2 3">
    <name type="scientific">Caenorhabditis japonica</name>
    <dbReference type="NCBI Taxonomy" id="281687"/>
    <lineage>
        <taxon>Eukaryota</taxon>
        <taxon>Metazoa</taxon>
        <taxon>Ecdysozoa</taxon>
        <taxon>Nematoda</taxon>
        <taxon>Chromadorea</taxon>
        <taxon>Rhabditida</taxon>
        <taxon>Rhabditina</taxon>
        <taxon>Rhabditomorpha</taxon>
        <taxon>Rhabditoidea</taxon>
        <taxon>Rhabditidae</taxon>
        <taxon>Peloderinae</taxon>
        <taxon>Caenorhabditis</taxon>
    </lineage>
</organism>
<feature type="region of interest" description="Disordered" evidence="1">
    <location>
        <begin position="130"/>
        <end position="152"/>
    </location>
</feature>
<evidence type="ECO:0000313" key="3">
    <source>
        <dbReference type="Proteomes" id="UP000005237"/>
    </source>
</evidence>
<evidence type="ECO:0000313" key="2">
    <source>
        <dbReference type="EnsemblMetazoa" id="CJA23062a.1"/>
    </source>
</evidence>
<reference evidence="3" key="1">
    <citation type="submission" date="2010-08" db="EMBL/GenBank/DDBJ databases">
        <authorList>
            <consortium name="Caenorhabditis japonica Sequencing Consortium"/>
            <person name="Wilson R.K."/>
        </authorList>
    </citation>
    <scope>NUCLEOTIDE SEQUENCE [LARGE SCALE GENOMIC DNA]</scope>
    <source>
        <strain evidence="3">DF5081</strain>
    </source>
</reference>